<feature type="transmembrane region" description="Helical" evidence="1">
    <location>
        <begin position="6"/>
        <end position="28"/>
    </location>
</feature>
<protein>
    <recommendedName>
        <fullName evidence="3">Lipoprotein</fullName>
    </recommendedName>
</protein>
<gene>
    <name evidence="2" type="ORF">MNBD_DELTA01-567</name>
</gene>
<sequence>MIKKHLSYVFIVLIFIVFVSGCSSNYAIEKAGRENQATVLFKLDVINTPKNKVKITGHMFLYLQNSSGRTSSYFFPFSPFRYADGDRFVNLTLEDAYAGSSIYFLTPIKPGKYKMLGVKGSLKWSSFYVPVLLDFEVKAGEIIYIGNIVGTVRKQRMDDQTVVDSFFMRNSSFEVVIKDDYEYDMQIYRAKYPKLENYEIKKAILPAWTKPLAKDVPRYFRNKGYVEPEGVTPMKQEAN</sequence>
<keyword evidence="1" id="KW-0812">Transmembrane</keyword>
<dbReference type="PROSITE" id="PS51257">
    <property type="entry name" value="PROKAR_LIPOPROTEIN"/>
    <property type="match status" value="1"/>
</dbReference>
<proteinExistence type="predicted"/>
<evidence type="ECO:0000256" key="1">
    <source>
        <dbReference type="SAM" id="Phobius"/>
    </source>
</evidence>
<dbReference type="EMBL" id="UOEA01000066">
    <property type="protein sequence ID" value="VAV84377.1"/>
    <property type="molecule type" value="Genomic_DNA"/>
</dbReference>
<name>A0A3B0QY05_9ZZZZ</name>
<evidence type="ECO:0008006" key="3">
    <source>
        <dbReference type="Google" id="ProtNLM"/>
    </source>
</evidence>
<keyword evidence="1" id="KW-0472">Membrane</keyword>
<keyword evidence="1" id="KW-1133">Transmembrane helix</keyword>
<evidence type="ECO:0000313" key="2">
    <source>
        <dbReference type="EMBL" id="VAV84377.1"/>
    </source>
</evidence>
<dbReference type="AlphaFoldDB" id="A0A3B0QY05"/>
<accession>A0A3B0QY05</accession>
<organism evidence="2">
    <name type="scientific">hydrothermal vent metagenome</name>
    <dbReference type="NCBI Taxonomy" id="652676"/>
    <lineage>
        <taxon>unclassified sequences</taxon>
        <taxon>metagenomes</taxon>
        <taxon>ecological metagenomes</taxon>
    </lineage>
</organism>
<reference evidence="2" key="1">
    <citation type="submission" date="2018-06" db="EMBL/GenBank/DDBJ databases">
        <authorList>
            <person name="Zhirakovskaya E."/>
        </authorList>
    </citation>
    <scope>NUCLEOTIDE SEQUENCE</scope>
</reference>